<evidence type="ECO:0000313" key="8">
    <source>
        <dbReference type="Proteomes" id="UP000298781"/>
    </source>
</evidence>
<feature type="transmembrane region" description="Helical" evidence="6">
    <location>
        <begin position="168"/>
        <end position="186"/>
    </location>
</feature>
<keyword evidence="3 6" id="KW-0812">Transmembrane</keyword>
<dbReference type="PANTHER" id="PTHR30482">
    <property type="entry name" value="HIGH-AFFINITY BRANCHED-CHAIN AMINO ACID TRANSPORT SYSTEM PERMEASE"/>
    <property type="match status" value="1"/>
</dbReference>
<dbReference type="Proteomes" id="UP000298781">
    <property type="component" value="Chromosome"/>
</dbReference>
<accession>A0A4D7BD81</accession>
<dbReference type="InterPro" id="IPR043428">
    <property type="entry name" value="LivM-like"/>
</dbReference>
<dbReference type="EMBL" id="CP039690">
    <property type="protein sequence ID" value="QCI67326.1"/>
    <property type="molecule type" value="Genomic_DNA"/>
</dbReference>
<evidence type="ECO:0000256" key="5">
    <source>
        <dbReference type="ARBA" id="ARBA00023136"/>
    </source>
</evidence>
<reference evidence="7 8" key="1">
    <citation type="submission" date="2019-04" db="EMBL/GenBank/DDBJ databases">
        <title>Phreatobacter aquaticus sp. nov.</title>
        <authorList>
            <person name="Choi A."/>
        </authorList>
    </citation>
    <scope>NUCLEOTIDE SEQUENCE [LARGE SCALE GENOMIC DNA]</scope>
    <source>
        <strain evidence="7 8">KCTC 52518</strain>
    </source>
</reference>
<sequence>MIRSVSSSVSWPRLALIAAVLAFAIVLPLGLDPRGYAIRILCLALLFGAMAQAWNIVGGLANQMSLGHAAFFGIGAYTSTLLLVHVGLSPWLGLIAGSLLGGVAAFAISLPTMRLKGHYFALATLAFGEVMRVIGNSWGGLTGGPVGISVPFSQPSLAMFQFKETRPYYWIMLAALVLVTLVFVAIQRSRLGYRLRAIKENVDAAEVIGVDTTRTKIIAAVISGALTAALGTFYAQFQYFFDPDTVFGVASVSVRIAMIAIVGGIGTWIGPILGALFIIPMEELANQVFSAEAAGLSQLVFGALLVVVILVEPRGFVAMGSRLKRRFAGRASS</sequence>
<dbReference type="RefSeq" id="WP_136962757.1">
    <property type="nucleotide sequence ID" value="NZ_CP039690.1"/>
</dbReference>
<feature type="transmembrane region" description="Helical" evidence="6">
    <location>
        <begin position="256"/>
        <end position="279"/>
    </location>
</feature>
<feature type="transmembrane region" description="Helical" evidence="6">
    <location>
        <begin position="36"/>
        <end position="54"/>
    </location>
</feature>
<keyword evidence="8" id="KW-1185">Reference proteome</keyword>
<feature type="transmembrane region" description="Helical" evidence="6">
    <location>
        <begin position="12"/>
        <end position="30"/>
    </location>
</feature>
<evidence type="ECO:0000256" key="3">
    <source>
        <dbReference type="ARBA" id="ARBA00022692"/>
    </source>
</evidence>
<dbReference type="Pfam" id="PF02653">
    <property type="entry name" value="BPD_transp_2"/>
    <property type="match status" value="1"/>
</dbReference>
<evidence type="ECO:0000256" key="1">
    <source>
        <dbReference type="ARBA" id="ARBA00004651"/>
    </source>
</evidence>
<dbReference type="AlphaFoldDB" id="A0A4D7BD81"/>
<evidence type="ECO:0000313" key="7">
    <source>
        <dbReference type="EMBL" id="QCI67326.1"/>
    </source>
</evidence>
<dbReference type="InterPro" id="IPR001851">
    <property type="entry name" value="ABC_transp_permease"/>
</dbReference>
<evidence type="ECO:0000256" key="2">
    <source>
        <dbReference type="ARBA" id="ARBA00022475"/>
    </source>
</evidence>
<organism evidence="7 8">
    <name type="scientific">Phreatobacter stygius</name>
    <dbReference type="NCBI Taxonomy" id="1940610"/>
    <lineage>
        <taxon>Bacteria</taxon>
        <taxon>Pseudomonadati</taxon>
        <taxon>Pseudomonadota</taxon>
        <taxon>Alphaproteobacteria</taxon>
        <taxon>Hyphomicrobiales</taxon>
        <taxon>Phreatobacteraceae</taxon>
        <taxon>Phreatobacter</taxon>
    </lineage>
</organism>
<evidence type="ECO:0000256" key="6">
    <source>
        <dbReference type="SAM" id="Phobius"/>
    </source>
</evidence>
<dbReference type="OrthoDB" id="9814461at2"/>
<feature type="transmembrane region" description="Helical" evidence="6">
    <location>
        <begin position="217"/>
        <end position="236"/>
    </location>
</feature>
<evidence type="ECO:0000256" key="4">
    <source>
        <dbReference type="ARBA" id="ARBA00022989"/>
    </source>
</evidence>
<dbReference type="KEGG" id="pstg:E8M01_25740"/>
<feature type="transmembrane region" description="Helical" evidence="6">
    <location>
        <begin position="291"/>
        <end position="311"/>
    </location>
</feature>
<name>A0A4D7BD81_9HYPH</name>
<feature type="transmembrane region" description="Helical" evidence="6">
    <location>
        <begin position="91"/>
        <end position="110"/>
    </location>
</feature>
<gene>
    <name evidence="7" type="ORF">E8M01_25740</name>
</gene>
<keyword evidence="4 6" id="KW-1133">Transmembrane helix</keyword>
<proteinExistence type="predicted"/>
<keyword evidence="2" id="KW-1003">Cell membrane</keyword>
<comment type="subcellular location">
    <subcellularLocation>
        <location evidence="1">Cell membrane</location>
        <topology evidence="1">Multi-pass membrane protein</topology>
    </subcellularLocation>
</comment>
<dbReference type="GO" id="GO:0005886">
    <property type="term" value="C:plasma membrane"/>
    <property type="evidence" value="ECO:0007669"/>
    <property type="project" value="UniProtKB-SubCell"/>
</dbReference>
<feature type="transmembrane region" description="Helical" evidence="6">
    <location>
        <begin position="66"/>
        <end position="85"/>
    </location>
</feature>
<dbReference type="GO" id="GO:0015658">
    <property type="term" value="F:branched-chain amino acid transmembrane transporter activity"/>
    <property type="evidence" value="ECO:0007669"/>
    <property type="project" value="InterPro"/>
</dbReference>
<dbReference type="CDD" id="cd06581">
    <property type="entry name" value="TM_PBP1_LivM_like"/>
    <property type="match status" value="1"/>
</dbReference>
<dbReference type="PANTHER" id="PTHR30482:SF10">
    <property type="entry name" value="HIGH-AFFINITY BRANCHED-CHAIN AMINO ACID TRANSPORT PROTEIN BRAE"/>
    <property type="match status" value="1"/>
</dbReference>
<protein>
    <submittedName>
        <fullName evidence="7">Branched-chain amino acid ABC transporter permease</fullName>
    </submittedName>
</protein>
<keyword evidence="5 6" id="KW-0472">Membrane</keyword>